<name>A0AAE0YXE2_9GAST</name>
<reference evidence="2" key="1">
    <citation type="journal article" date="2023" name="G3 (Bethesda)">
        <title>A reference genome for the long-term kleptoplast-retaining sea slug Elysia crispata morphotype clarki.</title>
        <authorList>
            <person name="Eastman K.E."/>
            <person name="Pendleton A.L."/>
            <person name="Shaikh M.A."/>
            <person name="Suttiyut T."/>
            <person name="Ogas R."/>
            <person name="Tomko P."/>
            <person name="Gavelis G."/>
            <person name="Widhalm J.R."/>
            <person name="Wisecaver J.H."/>
        </authorList>
    </citation>
    <scope>NUCLEOTIDE SEQUENCE</scope>
    <source>
        <strain evidence="2">ECLA1</strain>
    </source>
</reference>
<keyword evidence="3" id="KW-1185">Reference proteome</keyword>
<accession>A0AAE0YXE2</accession>
<feature type="compositionally biased region" description="Basic and acidic residues" evidence="1">
    <location>
        <begin position="1"/>
        <end position="10"/>
    </location>
</feature>
<organism evidence="2 3">
    <name type="scientific">Elysia crispata</name>
    <name type="common">lettuce slug</name>
    <dbReference type="NCBI Taxonomy" id="231223"/>
    <lineage>
        <taxon>Eukaryota</taxon>
        <taxon>Metazoa</taxon>
        <taxon>Spiralia</taxon>
        <taxon>Lophotrochozoa</taxon>
        <taxon>Mollusca</taxon>
        <taxon>Gastropoda</taxon>
        <taxon>Heterobranchia</taxon>
        <taxon>Euthyneura</taxon>
        <taxon>Panpulmonata</taxon>
        <taxon>Sacoglossa</taxon>
        <taxon>Placobranchoidea</taxon>
        <taxon>Plakobranchidae</taxon>
        <taxon>Elysia</taxon>
    </lineage>
</organism>
<evidence type="ECO:0000313" key="3">
    <source>
        <dbReference type="Proteomes" id="UP001283361"/>
    </source>
</evidence>
<gene>
    <name evidence="2" type="ORF">RRG08_025564</name>
</gene>
<dbReference type="EMBL" id="JAWDGP010005192">
    <property type="protein sequence ID" value="KAK3758868.1"/>
    <property type="molecule type" value="Genomic_DNA"/>
</dbReference>
<sequence length="168" mass="17987">MTRKAPKEVRGGFNSQPSRSVREHQRPHSKPGGGAPPGHPNQIKNSQNPQADGLRLTFTTNKANQKLSASSLTTALEALPLIFLLGFTPLAFHTPVCSHKAAGTDADLFAGIKRPHPKPGGGAPFGHLKTYKCGCNMQTALLRLSTSAMTDQKFKPLEKPTQGPTNTK</sequence>
<evidence type="ECO:0000313" key="2">
    <source>
        <dbReference type="EMBL" id="KAK3758868.1"/>
    </source>
</evidence>
<feature type="region of interest" description="Disordered" evidence="1">
    <location>
        <begin position="1"/>
        <end position="49"/>
    </location>
</feature>
<protein>
    <submittedName>
        <fullName evidence="2">Uncharacterized protein</fullName>
    </submittedName>
</protein>
<dbReference type="Proteomes" id="UP001283361">
    <property type="component" value="Unassembled WGS sequence"/>
</dbReference>
<comment type="caution">
    <text evidence="2">The sequence shown here is derived from an EMBL/GenBank/DDBJ whole genome shotgun (WGS) entry which is preliminary data.</text>
</comment>
<proteinExistence type="predicted"/>
<evidence type="ECO:0000256" key="1">
    <source>
        <dbReference type="SAM" id="MobiDB-lite"/>
    </source>
</evidence>
<dbReference type="AlphaFoldDB" id="A0AAE0YXE2"/>